<feature type="zinc finger region" description="CR-type" evidence="12">
    <location>
        <begin position="128"/>
        <end position="210"/>
    </location>
</feature>
<dbReference type="HAMAP" id="MF_01152">
    <property type="entry name" value="DnaJ"/>
    <property type="match status" value="1"/>
</dbReference>
<evidence type="ECO:0000256" key="12">
    <source>
        <dbReference type="PROSITE-ProRule" id="PRU00546"/>
    </source>
</evidence>
<feature type="repeat" description="CXXCXGXG motif" evidence="11">
    <location>
        <begin position="198"/>
        <end position="205"/>
    </location>
</feature>
<feature type="compositionally biased region" description="Acidic residues" evidence="13">
    <location>
        <begin position="402"/>
        <end position="412"/>
    </location>
</feature>
<dbReference type="GO" id="GO:0006260">
    <property type="term" value="P:DNA replication"/>
    <property type="evidence" value="ECO:0007669"/>
    <property type="project" value="UniProtKB-KW"/>
</dbReference>
<feature type="binding site" evidence="11">
    <location>
        <position position="184"/>
    </location>
    <ligand>
        <name>Zn(2+)</name>
        <dbReference type="ChEBI" id="CHEBI:29105"/>
        <label>2</label>
    </ligand>
</feature>
<evidence type="ECO:0000256" key="5">
    <source>
        <dbReference type="ARBA" id="ARBA00022771"/>
    </source>
</evidence>
<evidence type="ECO:0000259" key="15">
    <source>
        <dbReference type="PROSITE" id="PS51188"/>
    </source>
</evidence>
<dbReference type="InterPro" id="IPR008971">
    <property type="entry name" value="HSP40/DnaJ_pept-bd"/>
</dbReference>
<name>A0A6J4KHD1_9CHLR</name>
<dbReference type="InterPro" id="IPR001305">
    <property type="entry name" value="HSP_DnaJ_Cys-rich_dom"/>
</dbReference>
<dbReference type="FunFam" id="2.60.260.20:FF:000005">
    <property type="entry name" value="Chaperone protein dnaJ 1, mitochondrial"/>
    <property type="match status" value="1"/>
</dbReference>
<dbReference type="InterPro" id="IPR018253">
    <property type="entry name" value="DnaJ_domain_CS"/>
</dbReference>
<proteinExistence type="inferred from homology"/>
<evidence type="ECO:0000256" key="7">
    <source>
        <dbReference type="ARBA" id="ARBA00023016"/>
    </source>
</evidence>
<dbReference type="PROSITE" id="PS00636">
    <property type="entry name" value="DNAJ_1"/>
    <property type="match status" value="1"/>
</dbReference>
<evidence type="ECO:0000256" key="1">
    <source>
        <dbReference type="ARBA" id="ARBA00022490"/>
    </source>
</evidence>
<dbReference type="SUPFAM" id="SSF57938">
    <property type="entry name" value="DnaJ/Hsp40 cysteine-rich domain"/>
    <property type="match status" value="1"/>
</dbReference>
<evidence type="ECO:0000256" key="3">
    <source>
        <dbReference type="ARBA" id="ARBA00022723"/>
    </source>
</evidence>
<evidence type="ECO:0000259" key="14">
    <source>
        <dbReference type="PROSITE" id="PS50076"/>
    </source>
</evidence>
<dbReference type="GO" id="GO:0008270">
    <property type="term" value="F:zinc ion binding"/>
    <property type="evidence" value="ECO:0007669"/>
    <property type="project" value="UniProtKB-UniRule"/>
</dbReference>
<evidence type="ECO:0000256" key="13">
    <source>
        <dbReference type="SAM" id="MobiDB-lite"/>
    </source>
</evidence>
<dbReference type="SMART" id="SM00271">
    <property type="entry name" value="DnaJ"/>
    <property type="match status" value="1"/>
</dbReference>
<feature type="binding site" evidence="11">
    <location>
        <position position="158"/>
    </location>
    <ligand>
        <name>Zn(2+)</name>
        <dbReference type="ChEBI" id="CHEBI:29105"/>
        <label>2</label>
    </ligand>
</feature>
<dbReference type="GO" id="GO:0009408">
    <property type="term" value="P:response to heat"/>
    <property type="evidence" value="ECO:0007669"/>
    <property type="project" value="InterPro"/>
</dbReference>
<dbReference type="GO" id="GO:0005737">
    <property type="term" value="C:cytoplasm"/>
    <property type="evidence" value="ECO:0007669"/>
    <property type="project" value="UniProtKB-SubCell"/>
</dbReference>
<feature type="repeat" description="CXXCXGXG motif" evidence="11">
    <location>
        <begin position="184"/>
        <end position="191"/>
    </location>
</feature>
<comment type="similarity">
    <text evidence="9 11">Belongs to the DnaJ family.</text>
</comment>
<accession>A0A6J4KHD1</accession>
<dbReference type="EMBL" id="CADCTC010000312">
    <property type="protein sequence ID" value="CAA9304706.1"/>
    <property type="molecule type" value="Genomic_DNA"/>
</dbReference>
<dbReference type="AlphaFoldDB" id="A0A6J4KHD1"/>
<sequence>MADKRDYYEVLGIQRGAAADEIKRAYRQLARKFHPDVNKDPDAESRFKEVSEAYEVLSDDRKRQMYDQFGHAGPRGAGGAGVEGFPFGDIGDLFESFFGGATSGRRGPQRGSDLRLRLELTFEEAVFGVDREVQLPRSESCLICGGSGAEPGKQPVRCTKCGGSGEVRRVQQSIFGQFVNVTPCDRCRGEGQIVEHRCKECSGRGRVERVRAIQVPVPPGVDDGTEMRMPGQGEGGDKGGPNGDLYVVFQVKPHPVLKRDGFDLVYELPLNVAQAALGAEVTVPTLEGDEVLTVPPGTQHGRVLRVREKGVPKLQRSGITAGRGDFRTVVRVEVPKQLTSRQRELLEELAASFEGREHAPAAAAAGPAVARPDNPNGRVSSNRRDKKRNKKGFFDKVKEAVGLDDDGEGADG</sequence>
<dbReference type="PRINTS" id="PR00625">
    <property type="entry name" value="JDOMAIN"/>
</dbReference>
<dbReference type="CDD" id="cd10747">
    <property type="entry name" value="DnaJ_C"/>
    <property type="match status" value="1"/>
</dbReference>
<dbReference type="PROSITE" id="PS51188">
    <property type="entry name" value="ZF_CR"/>
    <property type="match status" value="1"/>
</dbReference>
<feature type="region of interest" description="Disordered" evidence="13">
    <location>
        <begin position="357"/>
        <end position="412"/>
    </location>
</feature>
<feature type="binding site" evidence="11">
    <location>
        <position position="141"/>
    </location>
    <ligand>
        <name>Zn(2+)</name>
        <dbReference type="ChEBI" id="CHEBI:29105"/>
        <label>1</label>
    </ligand>
</feature>
<feature type="domain" description="CR-type" evidence="15">
    <location>
        <begin position="128"/>
        <end position="210"/>
    </location>
</feature>
<protein>
    <recommendedName>
        <fullName evidence="10 11">Chaperone protein DnaJ</fullName>
    </recommendedName>
</protein>
<comment type="function">
    <text evidence="11">Participates actively in the response to hyperosmotic and heat shock by preventing the aggregation of stress-denatured proteins and by disaggregating proteins, also in an autonomous, DnaK-independent fashion. Unfolded proteins bind initially to DnaJ; upon interaction with the DnaJ-bound protein, DnaK hydrolyzes its bound ATP, resulting in the formation of a stable complex. GrpE releases ADP from DnaK; ATP binding to DnaK triggers the release of the substrate protein, thus completing the reaction cycle. Several rounds of ATP-dependent interactions between DnaJ, DnaK and GrpE are required for fully efficient folding. Also involved, together with DnaK and GrpE, in the DNA replication of plasmids through activation of initiation proteins.</text>
</comment>
<feature type="repeat" description="CXXCXGXG motif" evidence="11">
    <location>
        <begin position="141"/>
        <end position="148"/>
    </location>
</feature>
<feature type="domain" description="J" evidence="14">
    <location>
        <begin position="6"/>
        <end position="70"/>
    </location>
</feature>
<dbReference type="InterPro" id="IPR036410">
    <property type="entry name" value="HSP_DnaJ_Cys-rich_dom_sf"/>
</dbReference>
<evidence type="ECO:0000256" key="9">
    <source>
        <dbReference type="ARBA" id="ARBA00061004"/>
    </source>
</evidence>
<dbReference type="InterPro" id="IPR002939">
    <property type="entry name" value="DnaJ_C"/>
</dbReference>
<dbReference type="FunFam" id="1.10.287.110:FF:000031">
    <property type="entry name" value="Molecular chaperone DnaJ"/>
    <property type="match status" value="1"/>
</dbReference>
<feature type="region of interest" description="Disordered" evidence="13">
    <location>
        <begin position="216"/>
        <end position="241"/>
    </location>
</feature>
<keyword evidence="7 11" id="KW-0346">Stress response</keyword>
<dbReference type="GO" id="GO:0042026">
    <property type="term" value="P:protein refolding"/>
    <property type="evidence" value="ECO:0007669"/>
    <property type="project" value="TreeGrafter"/>
</dbReference>
<comment type="domain">
    <text evidence="11">The J domain is necessary and sufficient to stimulate DnaK ATPase activity. Zinc center 1 plays an important role in the autonomous, DnaK-independent chaperone activity of DnaJ. Zinc center 2 is essential for interaction with DnaK and for DnaJ activity.</text>
</comment>
<dbReference type="Gene3D" id="2.60.260.20">
    <property type="entry name" value="Urease metallochaperone UreE, N-terminal domain"/>
    <property type="match status" value="2"/>
</dbReference>
<evidence type="ECO:0000256" key="6">
    <source>
        <dbReference type="ARBA" id="ARBA00022833"/>
    </source>
</evidence>
<keyword evidence="5 11" id="KW-0863">Zinc-finger</keyword>
<dbReference type="NCBIfam" id="TIGR02349">
    <property type="entry name" value="DnaJ_bact"/>
    <property type="match status" value="1"/>
</dbReference>
<evidence type="ECO:0000256" key="2">
    <source>
        <dbReference type="ARBA" id="ARBA00022705"/>
    </source>
</evidence>
<dbReference type="SUPFAM" id="SSF46565">
    <property type="entry name" value="Chaperone J-domain"/>
    <property type="match status" value="1"/>
</dbReference>
<dbReference type="Gene3D" id="2.10.230.10">
    <property type="entry name" value="Heat shock protein DnaJ, cysteine-rich domain"/>
    <property type="match status" value="1"/>
</dbReference>
<feature type="binding site" evidence="11">
    <location>
        <position position="198"/>
    </location>
    <ligand>
        <name>Zn(2+)</name>
        <dbReference type="ChEBI" id="CHEBI:29105"/>
        <label>1</label>
    </ligand>
</feature>
<feature type="compositionally biased region" description="Gly residues" evidence="13">
    <location>
        <begin position="232"/>
        <end position="241"/>
    </location>
</feature>
<dbReference type="NCBIfam" id="NF008035">
    <property type="entry name" value="PRK10767.1"/>
    <property type="match status" value="1"/>
</dbReference>
<dbReference type="GO" id="GO:0005524">
    <property type="term" value="F:ATP binding"/>
    <property type="evidence" value="ECO:0007669"/>
    <property type="project" value="InterPro"/>
</dbReference>
<dbReference type="PANTHER" id="PTHR43096:SF48">
    <property type="entry name" value="CHAPERONE PROTEIN DNAJ"/>
    <property type="match status" value="1"/>
</dbReference>
<comment type="cofactor">
    <cofactor evidence="11">
        <name>Zn(2+)</name>
        <dbReference type="ChEBI" id="CHEBI:29105"/>
    </cofactor>
    <text evidence="11">Binds 2 Zn(2+) ions per monomer.</text>
</comment>
<dbReference type="PROSITE" id="PS50076">
    <property type="entry name" value="DNAJ_2"/>
    <property type="match status" value="1"/>
</dbReference>
<dbReference type="InterPro" id="IPR001623">
    <property type="entry name" value="DnaJ_domain"/>
</dbReference>
<feature type="repeat" description="CXXCXGXG motif" evidence="11">
    <location>
        <begin position="158"/>
        <end position="165"/>
    </location>
</feature>
<keyword evidence="2 11" id="KW-0235">DNA replication</keyword>
<feature type="compositionally biased region" description="Basic and acidic residues" evidence="13">
    <location>
        <begin position="392"/>
        <end position="401"/>
    </location>
</feature>
<organism evidence="16">
    <name type="scientific">uncultured Chloroflexota bacterium</name>
    <dbReference type="NCBI Taxonomy" id="166587"/>
    <lineage>
        <taxon>Bacteria</taxon>
        <taxon>Bacillati</taxon>
        <taxon>Chloroflexota</taxon>
        <taxon>environmental samples</taxon>
    </lineage>
</organism>
<comment type="subunit">
    <text evidence="11">Homodimer.</text>
</comment>
<comment type="subcellular location">
    <subcellularLocation>
        <location evidence="11">Cytoplasm</location>
    </subcellularLocation>
</comment>
<feature type="binding site" evidence="11">
    <location>
        <position position="201"/>
    </location>
    <ligand>
        <name>Zn(2+)</name>
        <dbReference type="ChEBI" id="CHEBI:29105"/>
        <label>1</label>
    </ligand>
</feature>
<feature type="compositionally biased region" description="Low complexity" evidence="13">
    <location>
        <begin position="360"/>
        <end position="372"/>
    </location>
</feature>
<dbReference type="CDD" id="cd06257">
    <property type="entry name" value="DnaJ"/>
    <property type="match status" value="1"/>
</dbReference>
<keyword evidence="6 11" id="KW-0862">Zinc</keyword>
<evidence type="ECO:0000256" key="4">
    <source>
        <dbReference type="ARBA" id="ARBA00022737"/>
    </source>
</evidence>
<keyword evidence="4 11" id="KW-0677">Repeat</keyword>
<dbReference type="CDD" id="cd10719">
    <property type="entry name" value="DnaJ_zf"/>
    <property type="match status" value="1"/>
</dbReference>
<feature type="binding site" evidence="11">
    <location>
        <position position="187"/>
    </location>
    <ligand>
        <name>Zn(2+)</name>
        <dbReference type="ChEBI" id="CHEBI:29105"/>
        <label>2</label>
    </ligand>
</feature>
<gene>
    <name evidence="11" type="primary">dnaJ</name>
    <name evidence="16" type="ORF">AVDCRST_MAG77-6259</name>
</gene>
<dbReference type="GO" id="GO:0031072">
    <property type="term" value="F:heat shock protein binding"/>
    <property type="evidence" value="ECO:0007669"/>
    <property type="project" value="InterPro"/>
</dbReference>
<dbReference type="InterPro" id="IPR036869">
    <property type="entry name" value="J_dom_sf"/>
</dbReference>
<dbReference type="InterPro" id="IPR012724">
    <property type="entry name" value="DnaJ"/>
</dbReference>
<feature type="binding site" evidence="11">
    <location>
        <position position="144"/>
    </location>
    <ligand>
        <name>Zn(2+)</name>
        <dbReference type="ChEBI" id="CHEBI:29105"/>
        <label>1</label>
    </ligand>
</feature>
<dbReference type="Pfam" id="PF01556">
    <property type="entry name" value="DnaJ_C"/>
    <property type="match status" value="1"/>
</dbReference>
<dbReference type="PANTHER" id="PTHR43096">
    <property type="entry name" value="DNAJ HOMOLOG 1, MITOCHONDRIAL-RELATED"/>
    <property type="match status" value="1"/>
</dbReference>
<dbReference type="GO" id="GO:0051082">
    <property type="term" value="F:unfolded protein binding"/>
    <property type="evidence" value="ECO:0007669"/>
    <property type="project" value="UniProtKB-UniRule"/>
</dbReference>
<evidence type="ECO:0000313" key="16">
    <source>
        <dbReference type="EMBL" id="CAA9304706.1"/>
    </source>
</evidence>
<keyword evidence="8 11" id="KW-0143">Chaperone</keyword>
<keyword evidence="3 11" id="KW-0479">Metal-binding</keyword>
<dbReference type="SUPFAM" id="SSF49493">
    <property type="entry name" value="HSP40/DnaJ peptide-binding domain"/>
    <property type="match status" value="2"/>
</dbReference>
<evidence type="ECO:0000256" key="11">
    <source>
        <dbReference type="HAMAP-Rule" id="MF_01152"/>
    </source>
</evidence>
<evidence type="ECO:0000256" key="10">
    <source>
        <dbReference type="ARBA" id="ARBA00067609"/>
    </source>
</evidence>
<dbReference type="FunFam" id="2.10.230.10:FF:000002">
    <property type="entry name" value="Molecular chaperone DnaJ"/>
    <property type="match status" value="1"/>
</dbReference>
<dbReference type="Pfam" id="PF00226">
    <property type="entry name" value="DnaJ"/>
    <property type="match status" value="1"/>
</dbReference>
<reference evidence="16" key="1">
    <citation type="submission" date="2020-02" db="EMBL/GenBank/DDBJ databases">
        <authorList>
            <person name="Meier V. D."/>
        </authorList>
    </citation>
    <scope>NUCLEOTIDE SEQUENCE</scope>
    <source>
        <strain evidence="16">AVDCRST_MAG77</strain>
    </source>
</reference>
<evidence type="ECO:0000256" key="8">
    <source>
        <dbReference type="ARBA" id="ARBA00023186"/>
    </source>
</evidence>
<feature type="binding site" evidence="11">
    <location>
        <position position="161"/>
    </location>
    <ligand>
        <name>Zn(2+)</name>
        <dbReference type="ChEBI" id="CHEBI:29105"/>
        <label>2</label>
    </ligand>
</feature>
<dbReference type="Pfam" id="PF00684">
    <property type="entry name" value="DnaJ_CXXCXGXG"/>
    <property type="match status" value="1"/>
</dbReference>
<keyword evidence="1 11" id="KW-0963">Cytoplasm</keyword>
<dbReference type="Gene3D" id="1.10.287.110">
    <property type="entry name" value="DnaJ domain"/>
    <property type="match status" value="1"/>
</dbReference>